<sequence>MDFIPQRIAYIDETSAKTGAGTRLYGLAAVLTQARDHPVIEAELTAALTPGRDYLHHYDETPVRRAAIAKVIANLPLDGAILCTEVASSQQQERARVRLLAHLLPRLQYDEGVEQVFLESRSGADRHDRRTRERLRSSRRISTDFRVDHVGKSATPLIWLPDFVAGAYIAAAFHAEGEPWGMICASHLVDVTRL</sequence>
<organism evidence="1 2">
    <name type="scientific">Actinokineospora diospyrosa</name>
    <dbReference type="NCBI Taxonomy" id="103728"/>
    <lineage>
        <taxon>Bacteria</taxon>
        <taxon>Bacillati</taxon>
        <taxon>Actinomycetota</taxon>
        <taxon>Actinomycetes</taxon>
        <taxon>Pseudonocardiales</taxon>
        <taxon>Pseudonocardiaceae</taxon>
        <taxon>Actinokineospora</taxon>
    </lineage>
</organism>
<dbReference type="RefSeq" id="WP_253888973.1">
    <property type="nucleotide sequence ID" value="NZ_BAAAVB010000015.1"/>
</dbReference>
<evidence type="ECO:0008006" key="3">
    <source>
        <dbReference type="Google" id="ProtNLM"/>
    </source>
</evidence>
<keyword evidence="2" id="KW-1185">Reference proteome</keyword>
<gene>
    <name evidence="1" type="ORF">LV75_004543</name>
</gene>
<dbReference type="Proteomes" id="UP001205185">
    <property type="component" value="Unassembled WGS sequence"/>
</dbReference>
<evidence type="ECO:0000313" key="2">
    <source>
        <dbReference type="Proteomes" id="UP001205185"/>
    </source>
</evidence>
<accession>A0ABT1IHD6</accession>
<comment type="caution">
    <text evidence="1">The sequence shown here is derived from an EMBL/GenBank/DDBJ whole genome shotgun (WGS) entry which is preliminary data.</text>
</comment>
<proteinExistence type="predicted"/>
<reference evidence="1 2" key="1">
    <citation type="submission" date="2022-06" db="EMBL/GenBank/DDBJ databases">
        <title>Genomic Encyclopedia of Archaeal and Bacterial Type Strains, Phase II (KMG-II): from individual species to whole genera.</title>
        <authorList>
            <person name="Goeker M."/>
        </authorList>
    </citation>
    <scope>NUCLEOTIDE SEQUENCE [LARGE SCALE GENOMIC DNA]</scope>
    <source>
        <strain evidence="1 2">DSM 44255</strain>
    </source>
</reference>
<name>A0ABT1IHD6_9PSEU</name>
<evidence type="ECO:0000313" key="1">
    <source>
        <dbReference type="EMBL" id="MCP2272024.1"/>
    </source>
</evidence>
<protein>
    <recommendedName>
        <fullName evidence="3">DUF3800 domain-containing protein</fullName>
    </recommendedName>
</protein>
<dbReference type="EMBL" id="JAMTCO010000011">
    <property type="protein sequence ID" value="MCP2272024.1"/>
    <property type="molecule type" value="Genomic_DNA"/>
</dbReference>